<protein>
    <submittedName>
        <fullName evidence="3">Ribose-5-phosphate isomerase</fullName>
        <ecNumber evidence="3">5.3.1.6</ecNumber>
    </submittedName>
</protein>
<name>A0A2H0YLI9_9BACT</name>
<dbReference type="GO" id="GO:0004751">
    <property type="term" value="F:ribose-5-phosphate isomerase activity"/>
    <property type="evidence" value="ECO:0007669"/>
    <property type="project" value="UniProtKB-EC"/>
</dbReference>
<dbReference type="PIRSF" id="PIRSF005384">
    <property type="entry name" value="RpiB_LacA_B"/>
    <property type="match status" value="1"/>
</dbReference>
<dbReference type="PANTHER" id="PTHR30345:SF0">
    <property type="entry name" value="DNA DAMAGE-REPAIR_TOLERATION PROTEIN DRT102"/>
    <property type="match status" value="1"/>
</dbReference>
<feature type="active site" description="Proton donor" evidence="2">
    <location>
        <position position="98"/>
    </location>
</feature>
<dbReference type="EC" id="5.3.1.6" evidence="3"/>
<comment type="caution">
    <text evidence="3">The sequence shown here is derived from an EMBL/GenBank/DDBJ whole genome shotgun (WGS) entry which is preliminary data.</text>
</comment>
<reference evidence="4" key="1">
    <citation type="submission" date="2017-09" db="EMBL/GenBank/DDBJ databases">
        <title>Depth-based differentiation of microbial function through sediment-hosted aquifers and enrichment of novel symbionts in the deep terrestrial subsurface.</title>
        <authorList>
            <person name="Probst A.J."/>
            <person name="Ladd B."/>
            <person name="Jarett J.K."/>
            <person name="Geller-Mcgrath D.E."/>
            <person name="Sieber C.M.K."/>
            <person name="Emerson J.B."/>
            <person name="Anantharaman K."/>
            <person name="Thomas B.C."/>
            <person name="Malmstrom R."/>
            <person name="Stieglmeier M."/>
            <person name="Klingl A."/>
            <person name="Woyke T."/>
            <person name="Ryan C.M."/>
            <person name="Banfield J.F."/>
        </authorList>
    </citation>
    <scope>NUCLEOTIDE SEQUENCE [LARGE SCALE GENOMIC DNA]</scope>
</reference>
<dbReference type="AlphaFoldDB" id="A0A2H0YLI9"/>
<comment type="similarity">
    <text evidence="1">Belongs to the LacAB/RpiB family.</text>
</comment>
<organism evidence="3 4">
    <name type="scientific">Candidatus Nealsonbacteria bacterium CG08_land_8_20_14_0_20_38_20</name>
    <dbReference type="NCBI Taxonomy" id="1974705"/>
    <lineage>
        <taxon>Bacteria</taxon>
        <taxon>Candidatus Nealsoniibacteriota</taxon>
    </lineage>
</organism>
<dbReference type="NCBIfam" id="NF004051">
    <property type="entry name" value="PRK05571.1"/>
    <property type="match status" value="1"/>
</dbReference>
<evidence type="ECO:0000313" key="4">
    <source>
        <dbReference type="Proteomes" id="UP000230088"/>
    </source>
</evidence>
<sequence>MIYLGADHRGFKTKEEIKKYLKKIGEPFEDLGNKVFDPNDDYPDFTEKVSEKISKNPKDKGILFCGSAIGITIFANKFKGVRAAQCFNEKMTELSRSHNDANVLCISADFLPLAKIKKIVKIWLETKFSQEERHKRRLAKIKKYDERKN</sequence>
<evidence type="ECO:0000313" key="3">
    <source>
        <dbReference type="EMBL" id="PIS39365.1"/>
    </source>
</evidence>
<dbReference type="GO" id="GO:0009052">
    <property type="term" value="P:pentose-phosphate shunt, non-oxidative branch"/>
    <property type="evidence" value="ECO:0007669"/>
    <property type="project" value="TreeGrafter"/>
</dbReference>
<dbReference type="GO" id="GO:0019316">
    <property type="term" value="P:D-allose catabolic process"/>
    <property type="evidence" value="ECO:0007669"/>
    <property type="project" value="TreeGrafter"/>
</dbReference>
<dbReference type="Proteomes" id="UP000230088">
    <property type="component" value="Unassembled WGS sequence"/>
</dbReference>
<dbReference type="Pfam" id="PF02502">
    <property type="entry name" value="LacAB_rpiB"/>
    <property type="match status" value="1"/>
</dbReference>
<dbReference type="InterPro" id="IPR003500">
    <property type="entry name" value="RpiB_LacA_LacB"/>
</dbReference>
<feature type="active site" description="Proton acceptor" evidence="2">
    <location>
        <position position="65"/>
    </location>
</feature>
<gene>
    <name evidence="3" type="ORF">COT33_02400</name>
</gene>
<proteinExistence type="inferred from homology"/>
<evidence type="ECO:0000256" key="2">
    <source>
        <dbReference type="PIRSR" id="PIRSR005384-1"/>
    </source>
</evidence>
<dbReference type="SUPFAM" id="SSF89623">
    <property type="entry name" value="Ribose/Galactose isomerase RpiB/AlsB"/>
    <property type="match status" value="1"/>
</dbReference>
<keyword evidence="3" id="KW-0413">Isomerase</keyword>
<accession>A0A2H0YLI9</accession>
<dbReference type="EMBL" id="PEYD01000045">
    <property type="protein sequence ID" value="PIS39365.1"/>
    <property type="molecule type" value="Genomic_DNA"/>
</dbReference>
<dbReference type="NCBIfam" id="TIGR00689">
    <property type="entry name" value="rpiB_lacA_lacB"/>
    <property type="match status" value="1"/>
</dbReference>
<dbReference type="Gene3D" id="3.40.1400.10">
    <property type="entry name" value="Sugar-phosphate isomerase, RpiB/LacA/LacB"/>
    <property type="match status" value="1"/>
</dbReference>
<dbReference type="InterPro" id="IPR036569">
    <property type="entry name" value="RpiB_LacA_LacB_sf"/>
</dbReference>
<evidence type="ECO:0000256" key="1">
    <source>
        <dbReference type="ARBA" id="ARBA00008754"/>
    </source>
</evidence>
<dbReference type="PANTHER" id="PTHR30345">
    <property type="entry name" value="RIBOSE-5-PHOSPHATE ISOMERASE B"/>
    <property type="match status" value="1"/>
</dbReference>